<gene>
    <name evidence="1" type="ORF">L3556_06620</name>
</gene>
<evidence type="ECO:0000313" key="1">
    <source>
        <dbReference type="EMBL" id="MDG2990608.1"/>
    </source>
</evidence>
<keyword evidence="2" id="KW-1185">Reference proteome</keyword>
<keyword evidence="1" id="KW-0378">Hydrolase</keyword>
<keyword evidence="1" id="KW-0547">Nucleotide-binding</keyword>
<sequence length="520" mass="59298">MIEADVHAQLRLFLRSSAEITWPHHLTLARLVARALRLHRGCFLQISGSAVFQRRYQLSYLLPLLLFPEPVILVAPEEVHPQLLHHDIPRLLTFLDGTKPVQTGDRWPQDSFKGLFLVSQDHWLQDYINQRQGFPAGIVTLVDGLEHLEPESRQQLTQTIDTQAWESLKLAYPMALDLIRDFRARLAHRLFQRPINPDQRYLLTDDERSLLQHLGGQLQSTRHPLPSPWDSFFHLLDHDESVTWGQVDPQQGHISLHAAPIPLAPTLEPLWQRQPTVFIGGTIEATAQAPLFHQRLGLPTMTTVKFAPDRHTEAIQFYLAEHLPLPNTPEFQPALQRALSELLSHVSHLEGPAVILVEDMPLRDQLGTVLAAEFGSRVQIERLAIAPASHIQASSPTILTPTILICRTSFWIRHARQIPCPALLALATLPIPSPEDPLVAAQIEFHKQQKQDWFRQYLLPECLNRLERAIAPVRQGGTLVALFDSRVTRRSYGKDILTIFSPYERISEQYLKEHLHLSFC</sequence>
<dbReference type="GO" id="GO:0004386">
    <property type="term" value="F:helicase activity"/>
    <property type="evidence" value="ECO:0007669"/>
    <property type="project" value="UniProtKB-KW"/>
</dbReference>
<protein>
    <submittedName>
        <fullName evidence="1">ATP-dependent DNA helicase</fullName>
    </submittedName>
</protein>
<dbReference type="EMBL" id="JAKKUT010000002">
    <property type="protein sequence ID" value="MDG2990608.1"/>
    <property type="molecule type" value="Genomic_DNA"/>
</dbReference>
<dbReference type="Proteomes" id="UP001154265">
    <property type="component" value="Unassembled WGS sequence"/>
</dbReference>
<reference evidence="1" key="1">
    <citation type="journal article" date="2022" name="Genome Biol. Evol.">
        <title>A New Gene Family Diagnostic for Intracellular Biomineralization of Amorphous Ca Carbonates by Cyanobacteria.</title>
        <authorList>
            <person name="Benzerara K."/>
            <person name="Duprat E."/>
            <person name="Bitard-Feildel T."/>
            <person name="Caumes G."/>
            <person name="Cassier-Chauvat C."/>
            <person name="Chauvat F."/>
            <person name="Dezi M."/>
            <person name="Diop S.I."/>
            <person name="Gaschignard G."/>
            <person name="Gorgen S."/>
            <person name="Gugger M."/>
            <person name="Lopez-Garcia P."/>
            <person name="Millet M."/>
            <person name="Skouri-Panet F."/>
            <person name="Moreira D."/>
            <person name="Callebaut I."/>
        </authorList>
    </citation>
    <scope>NUCLEOTIDE SEQUENCE</scope>
    <source>
        <strain evidence="1">G9</strain>
    </source>
</reference>
<accession>A0ABT6EYG9</accession>
<keyword evidence="1" id="KW-0067">ATP-binding</keyword>
<keyword evidence="1" id="KW-0347">Helicase</keyword>
<organism evidence="1 2">
    <name type="scientific">Candidatus Synechococcus calcipolaris G9</name>
    <dbReference type="NCBI Taxonomy" id="1497997"/>
    <lineage>
        <taxon>Bacteria</taxon>
        <taxon>Bacillati</taxon>
        <taxon>Cyanobacteriota</taxon>
        <taxon>Cyanophyceae</taxon>
        <taxon>Synechococcales</taxon>
        <taxon>Synechococcaceae</taxon>
        <taxon>Synechococcus</taxon>
    </lineage>
</organism>
<comment type="caution">
    <text evidence="1">The sequence shown here is derived from an EMBL/GenBank/DDBJ whole genome shotgun (WGS) entry which is preliminary data.</text>
</comment>
<proteinExistence type="predicted"/>
<evidence type="ECO:0000313" key="2">
    <source>
        <dbReference type="Proteomes" id="UP001154265"/>
    </source>
</evidence>
<name>A0ABT6EYG9_9SYNE</name>
<dbReference type="RefSeq" id="WP_277866514.1">
    <property type="nucleotide sequence ID" value="NZ_JAKKUT010000002.1"/>
</dbReference>
<reference evidence="1" key="2">
    <citation type="submission" date="2022-01" db="EMBL/GenBank/DDBJ databases">
        <authorList>
            <person name="Zivanovic Y."/>
            <person name="Moreira D."/>
            <person name="Lopez-Garcia P."/>
        </authorList>
    </citation>
    <scope>NUCLEOTIDE SEQUENCE</scope>
    <source>
        <strain evidence="1">G9</strain>
    </source>
</reference>